<evidence type="ECO:0000256" key="4">
    <source>
        <dbReference type="ARBA" id="ARBA00023136"/>
    </source>
</evidence>
<organism evidence="7 8">
    <name type="scientific">Sporothrix eucalyptigena</name>
    <dbReference type="NCBI Taxonomy" id="1812306"/>
    <lineage>
        <taxon>Eukaryota</taxon>
        <taxon>Fungi</taxon>
        <taxon>Dikarya</taxon>
        <taxon>Ascomycota</taxon>
        <taxon>Pezizomycotina</taxon>
        <taxon>Sordariomycetes</taxon>
        <taxon>Sordariomycetidae</taxon>
        <taxon>Ophiostomatales</taxon>
        <taxon>Ophiostomataceae</taxon>
        <taxon>Sporothrix</taxon>
    </lineage>
</organism>
<dbReference type="InterPro" id="IPR036259">
    <property type="entry name" value="MFS_trans_sf"/>
</dbReference>
<feature type="domain" description="Major facilitator superfamily (MFS) profile" evidence="6">
    <location>
        <begin position="1"/>
        <end position="349"/>
    </location>
</feature>
<evidence type="ECO:0000256" key="2">
    <source>
        <dbReference type="ARBA" id="ARBA00022692"/>
    </source>
</evidence>
<feature type="transmembrane region" description="Helical" evidence="5">
    <location>
        <begin position="222"/>
        <end position="239"/>
    </location>
</feature>
<name>A0ABP0C2S8_9PEZI</name>
<dbReference type="InterPro" id="IPR011701">
    <property type="entry name" value="MFS"/>
</dbReference>
<evidence type="ECO:0000313" key="8">
    <source>
        <dbReference type="Proteomes" id="UP001642482"/>
    </source>
</evidence>
<reference evidence="7 8" key="1">
    <citation type="submission" date="2024-01" db="EMBL/GenBank/DDBJ databases">
        <authorList>
            <person name="Allen C."/>
            <person name="Tagirdzhanova G."/>
        </authorList>
    </citation>
    <scope>NUCLEOTIDE SEQUENCE [LARGE SCALE GENOMIC DNA]</scope>
</reference>
<keyword evidence="4 5" id="KW-0472">Membrane</keyword>
<feature type="transmembrane region" description="Helical" evidence="5">
    <location>
        <begin position="98"/>
        <end position="120"/>
    </location>
</feature>
<gene>
    <name evidence="7" type="ORF">SEUCBS140593_006158</name>
</gene>
<protein>
    <recommendedName>
        <fullName evidence="6">Major facilitator superfamily (MFS) profile domain-containing protein</fullName>
    </recommendedName>
</protein>
<evidence type="ECO:0000259" key="6">
    <source>
        <dbReference type="PROSITE" id="PS50850"/>
    </source>
</evidence>
<keyword evidence="8" id="KW-1185">Reference proteome</keyword>
<dbReference type="EMBL" id="CAWUHD010000064">
    <property type="protein sequence ID" value="CAK7226193.1"/>
    <property type="molecule type" value="Genomic_DNA"/>
</dbReference>
<comment type="caution">
    <text evidence="7">The sequence shown here is derived from an EMBL/GenBank/DDBJ whole genome shotgun (WGS) entry which is preliminary data.</text>
</comment>
<feature type="transmembrane region" description="Helical" evidence="5">
    <location>
        <begin position="32"/>
        <end position="52"/>
    </location>
</feature>
<dbReference type="PANTHER" id="PTHR23501">
    <property type="entry name" value="MAJOR FACILITATOR SUPERFAMILY"/>
    <property type="match status" value="1"/>
</dbReference>
<proteinExistence type="predicted"/>
<keyword evidence="3 5" id="KW-1133">Transmembrane helix</keyword>
<dbReference type="SUPFAM" id="SSF103473">
    <property type="entry name" value="MFS general substrate transporter"/>
    <property type="match status" value="1"/>
</dbReference>
<evidence type="ECO:0000256" key="1">
    <source>
        <dbReference type="ARBA" id="ARBA00004141"/>
    </source>
</evidence>
<feature type="transmembrane region" description="Helical" evidence="5">
    <location>
        <begin position="64"/>
        <end position="86"/>
    </location>
</feature>
<dbReference type="PROSITE" id="PS50850">
    <property type="entry name" value="MFS"/>
    <property type="match status" value="1"/>
</dbReference>
<evidence type="ECO:0000313" key="7">
    <source>
        <dbReference type="EMBL" id="CAK7226193.1"/>
    </source>
</evidence>
<evidence type="ECO:0000256" key="5">
    <source>
        <dbReference type="SAM" id="Phobius"/>
    </source>
</evidence>
<feature type="transmembrane region" description="Helical" evidence="5">
    <location>
        <begin position="270"/>
        <end position="301"/>
    </location>
</feature>
<accession>A0ABP0C2S8</accession>
<dbReference type="InterPro" id="IPR020846">
    <property type="entry name" value="MFS_dom"/>
</dbReference>
<comment type="subcellular location">
    <subcellularLocation>
        <location evidence="1">Membrane</location>
        <topology evidence="1">Multi-pass membrane protein</topology>
    </subcellularLocation>
</comment>
<keyword evidence="2 5" id="KW-0812">Transmembrane</keyword>
<dbReference type="Pfam" id="PF07690">
    <property type="entry name" value="MFS_1"/>
    <property type="match status" value="1"/>
</dbReference>
<feature type="transmembrane region" description="Helical" evidence="5">
    <location>
        <begin position="191"/>
        <end position="210"/>
    </location>
</feature>
<feature type="transmembrane region" description="Helical" evidence="5">
    <location>
        <begin position="7"/>
        <end position="26"/>
    </location>
</feature>
<sequence>MTFTKQLNWIISVFNLTSAAFLPFWAQIADVFGRHVTIHIAIIIMVVGSAVCTGSPTSRFSMLLFGRALQGVGAAGVNITGHTIMADRMSLEDYAWNWTMSALFSAVFFGIGPVVGGYLTQLASWRWCFAINLPVAAASIILVVLLLRNDLVGPQPIAGVSSATGSSATGSQHRARSCFALFSLRLSTIDFGGQALFLCGLTLLILALTWGGSSYAWDSAHVLAPLVLGSILTIGWVAYEYCMAPGHIMARLFPMQRAMMLWELLSQRDIGLLFGINFAMGTAMFAVMYFVDVYFVVVLGYSASKAGKYLLYYLPGLAGKNFTSLFFFFFFTFYLHKLIGLFIELTLTY</sequence>
<dbReference type="Proteomes" id="UP001642482">
    <property type="component" value="Unassembled WGS sequence"/>
</dbReference>
<evidence type="ECO:0000256" key="3">
    <source>
        <dbReference type="ARBA" id="ARBA00022989"/>
    </source>
</evidence>
<feature type="transmembrane region" description="Helical" evidence="5">
    <location>
        <begin position="127"/>
        <end position="147"/>
    </location>
</feature>
<dbReference type="Gene3D" id="1.20.1250.20">
    <property type="entry name" value="MFS general substrate transporter like domains"/>
    <property type="match status" value="1"/>
</dbReference>
<dbReference type="PANTHER" id="PTHR23501:SF39">
    <property type="entry name" value="MULTIDRUG TRANSPORTER, PUTATIVE (AFU_ORTHOLOGUE AFUA_1G05010)-RELATED"/>
    <property type="match status" value="1"/>
</dbReference>